<dbReference type="SMART" id="SM00054">
    <property type="entry name" value="EFh"/>
    <property type="match status" value="2"/>
</dbReference>
<keyword evidence="2" id="KW-0677">Repeat</keyword>
<comment type="caution">
    <text evidence="6">The sequence shown here is derived from an EMBL/GenBank/DDBJ whole genome shotgun (WGS) entry which is preliminary data.</text>
</comment>
<dbReference type="AlphaFoldDB" id="A0A0R0AXC3"/>
<dbReference type="SUPFAM" id="SSF47473">
    <property type="entry name" value="EF-hand"/>
    <property type="match status" value="1"/>
</dbReference>
<dbReference type="EMBL" id="LLXU01000058">
    <property type="protein sequence ID" value="KRG45985.1"/>
    <property type="molecule type" value="Genomic_DNA"/>
</dbReference>
<evidence type="ECO:0000256" key="1">
    <source>
        <dbReference type="ARBA" id="ARBA00022723"/>
    </source>
</evidence>
<dbReference type="InterPro" id="IPR002048">
    <property type="entry name" value="EF_hand_dom"/>
</dbReference>
<evidence type="ECO:0000256" key="4">
    <source>
        <dbReference type="SAM" id="SignalP"/>
    </source>
</evidence>
<evidence type="ECO:0000256" key="2">
    <source>
        <dbReference type="ARBA" id="ARBA00022737"/>
    </source>
</evidence>
<dbReference type="PROSITE" id="PS50222">
    <property type="entry name" value="EF_HAND_2"/>
    <property type="match status" value="2"/>
</dbReference>
<feature type="region of interest" description="Disordered" evidence="3">
    <location>
        <begin position="128"/>
        <end position="148"/>
    </location>
</feature>
<gene>
    <name evidence="6" type="ORF">ARC20_06140</name>
</gene>
<dbReference type="GO" id="GO:0005509">
    <property type="term" value="F:calcium ion binding"/>
    <property type="evidence" value="ECO:0007669"/>
    <property type="project" value="InterPro"/>
</dbReference>
<feature type="domain" description="EF-hand" evidence="5">
    <location>
        <begin position="108"/>
        <end position="143"/>
    </location>
</feature>
<protein>
    <recommendedName>
        <fullName evidence="5">EF-hand domain-containing protein</fullName>
    </recommendedName>
</protein>
<organism evidence="6 7">
    <name type="scientific">Stenotrophomonas panacihumi</name>
    <dbReference type="NCBI Taxonomy" id="676599"/>
    <lineage>
        <taxon>Bacteria</taxon>
        <taxon>Pseudomonadati</taxon>
        <taxon>Pseudomonadota</taxon>
        <taxon>Gammaproteobacteria</taxon>
        <taxon>Lysobacterales</taxon>
        <taxon>Lysobacteraceae</taxon>
        <taxon>Stenotrophomonas</taxon>
    </lineage>
</organism>
<dbReference type="InterPro" id="IPR011992">
    <property type="entry name" value="EF-hand-dom_pair"/>
</dbReference>
<dbReference type="Pfam" id="PF13202">
    <property type="entry name" value="EF-hand_5"/>
    <property type="match status" value="3"/>
</dbReference>
<reference evidence="6 7" key="1">
    <citation type="submission" date="2015-10" db="EMBL/GenBank/DDBJ databases">
        <title>Genome sequencing and analysis of members of genus Stenotrophomonas.</title>
        <authorList>
            <person name="Patil P.P."/>
            <person name="Midha S."/>
            <person name="Patil P.B."/>
        </authorList>
    </citation>
    <scope>NUCLEOTIDE SEQUENCE [LARGE SCALE GENOMIC DNA]</scope>
    <source>
        <strain evidence="6 7">JCM 16536</strain>
    </source>
</reference>
<dbReference type="PROSITE" id="PS00018">
    <property type="entry name" value="EF_HAND_1"/>
    <property type="match status" value="2"/>
</dbReference>
<proteinExistence type="predicted"/>
<evidence type="ECO:0000313" key="7">
    <source>
        <dbReference type="Proteomes" id="UP000051802"/>
    </source>
</evidence>
<evidence type="ECO:0000256" key="3">
    <source>
        <dbReference type="SAM" id="MobiDB-lite"/>
    </source>
</evidence>
<keyword evidence="1" id="KW-0479">Metal-binding</keyword>
<dbReference type="PANTHER" id="PTHR10827">
    <property type="entry name" value="RETICULOCALBIN"/>
    <property type="match status" value="1"/>
</dbReference>
<evidence type="ECO:0000259" key="5">
    <source>
        <dbReference type="PROSITE" id="PS50222"/>
    </source>
</evidence>
<dbReference type="PANTHER" id="PTHR10827:SF98">
    <property type="entry name" value="45 KDA CALCIUM-BINDING PROTEIN"/>
    <property type="match status" value="1"/>
</dbReference>
<feature type="chain" id="PRO_5006391467" description="EF-hand domain-containing protein" evidence="4">
    <location>
        <begin position="23"/>
        <end position="148"/>
    </location>
</feature>
<evidence type="ECO:0000313" key="6">
    <source>
        <dbReference type="EMBL" id="KRG45985.1"/>
    </source>
</evidence>
<dbReference type="RefSeq" id="WP_057645317.1">
    <property type="nucleotide sequence ID" value="NZ_LLXU01000058.1"/>
</dbReference>
<dbReference type="InterPro" id="IPR018247">
    <property type="entry name" value="EF_Hand_1_Ca_BS"/>
</dbReference>
<keyword evidence="4" id="KW-0732">Signal</keyword>
<dbReference type="Gene3D" id="1.10.238.10">
    <property type="entry name" value="EF-hand"/>
    <property type="match status" value="2"/>
</dbReference>
<feature type="domain" description="EF-hand" evidence="5">
    <location>
        <begin position="44"/>
        <end position="79"/>
    </location>
</feature>
<dbReference type="STRING" id="676599.ARC20_06140"/>
<feature type="signal peptide" evidence="4">
    <location>
        <begin position="1"/>
        <end position="22"/>
    </location>
</feature>
<keyword evidence="7" id="KW-1185">Reference proteome</keyword>
<dbReference type="Proteomes" id="UP000051802">
    <property type="component" value="Unassembled WGS sequence"/>
</dbReference>
<sequence length="148" mass="15318">MKRNLMNLALGAAMMLPAFAMAGDHSAKMDKMDANNDGVVTSAEHAAGAQQMFTAMDANKDGYVTAAEMDAHWAAKGAGDKADRMKMSSADEIKAIDTDGDGRISSAEHAAGSAKMFAKMDANSDGKLTAAEMQAGHDKAAKQASSGM</sequence>
<name>A0A0R0AXC3_9GAMM</name>
<accession>A0A0R0AXC3</accession>